<dbReference type="Proteomes" id="UP000736335">
    <property type="component" value="Unassembled WGS sequence"/>
</dbReference>
<name>A0A9P6L655_9AGAM</name>
<reference evidence="3" key="2">
    <citation type="submission" date="2020-11" db="EMBL/GenBank/DDBJ databases">
        <authorList>
            <consortium name="DOE Joint Genome Institute"/>
            <person name="Kuo A."/>
            <person name="Miyauchi S."/>
            <person name="Kiss E."/>
            <person name="Drula E."/>
            <person name="Kohler A."/>
            <person name="Sanchez-Garcia M."/>
            <person name="Andreopoulos B."/>
            <person name="Barry K.W."/>
            <person name="Bonito G."/>
            <person name="Buee M."/>
            <person name="Carver A."/>
            <person name="Chen C."/>
            <person name="Cichocki N."/>
            <person name="Clum A."/>
            <person name="Culley D."/>
            <person name="Crous P.W."/>
            <person name="Fauchery L."/>
            <person name="Girlanda M."/>
            <person name="Hayes R."/>
            <person name="Keri Z."/>
            <person name="Labutti K."/>
            <person name="Lipzen A."/>
            <person name="Lombard V."/>
            <person name="Magnuson J."/>
            <person name="Maillard F."/>
            <person name="Morin E."/>
            <person name="Murat C."/>
            <person name="Nolan M."/>
            <person name="Ohm R."/>
            <person name="Pangilinan J."/>
            <person name="Pereira M."/>
            <person name="Perotto S."/>
            <person name="Peter M."/>
            <person name="Riley R."/>
            <person name="Sitrit Y."/>
            <person name="Stielow B."/>
            <person name="Szollosi G."/>
            <person name="Zifcakova L."/>
            <person name="Stursova M."/>
            <person name="Spatafora J.W."/>
            <person name="Tedersoo L."/>
            <person name="Vaario L.-M."/>
            <person name="Yamada A."/>
            <person name="Yan M."/>
            <person name="Wang P."/>
            <person name="Xu J."/>
            <person name="Bruns T."/>
            <person name="Baldrian P."/>
            <person name="Vilgalys R."/>
            <person name="Henrissat B."/>
            <person name="Grigoriev I.V."/>
            <person name="Hibbett D."/>
            <person name="Nagy L.G."/>
            <person name="Martin F.M."/>
        </authorList>
    </citation>
    <scope>NUCLEOTIDE SEQUENCE</scope>
    <source>
        <strain evidence="3">UH-Tt-Lm1</strain>
    </source>
</reference>
<evidence type="ECO:0000313" key="3">
    <source>
        <dbReference type="EMBL" id="KAF9783946.1"/>
    </source>
</evidence>
<comment type="caution">
    <text evidence="3">The sequence shown here is derived from an EMBL/GenBank/DDBJ whole genome shotgun (WGS) entry which is preliminary data.</text>
</comment>
<keyword evidence="1" id="KW-0472">Membrane</keyword>
<evidence type="ECO:0000256" key="1">
    <source>
        <dbReference type="SAM" id="Phobius"/>
    </source>
</evidence>
<evidence type="ECO:0000313" key="4">
    <source>
        <dbReference type="Proteomes" id="UP000736335"/>
    </source>
</evidence>
<keyword evidence="1" id="KW-1133">Transmembrane helix</keyword>
<proteinExistence type="predicted"/>
<organism evidence="3 4">
    <name type="scientific">Thelephora terrestris</name>
    <dbReference type="NCBI Taxonomy" id="56493"/>
    <lineage>
        <taxon>Eukaryota</taxon>
        <taxon>Fungi</taxon>
        <taxon>Dikarya</taxon>
        <taxon>Basidiomycota</taxon>
        <taxon>Agaricomycotina</taxon>
        <taxon>Agaricomycetes</taxon>
        <taxon>Thelephorales</taxon>
        <taxon>Thelephoraceae</taxon>
        <taxon>Thelephora</taxon>
    </lineage>
</organism>
<dbReference type="OrthoDB" id="2802088at2759"/>
<keyword evidence="1" id="KW-0812">Transmembrane</keyword>
<accession>A0A9P6L655</accession>
<gene>
    <name evidence="3" type="ORF">BJ322DRAFT_1021705</name>
</gene>
<dbReference type="EMBL" id="WIUZ02000009">
    <property type="protein sequence ID" value="KAF9783946.1"/>
    <property type="molecule type" value="Genomic_DNA"/>
</dbReference>
<feature type="chain" id="PRO_5040216648" evidence="2">
    <location>
        <begin position="23"/>
        <end position="211"/>
    </location>
</feature>
<dbReference type="AlphaFoldDB" id="A0A9P6L655"/>
<keyword evidence="2" id="KW-0732">Signal</keyword>
<keyword evidence="4" id="KW-1185">Reference proteome</keyword>
<protein>
    <submittedName>
        <fullName evidence="3">Uncharacterized protein</fullName>
    </submittedName>
</protein>
<feature type="signal peptide" evidence="2">
    <location>
        <begin position="1"/>
        <end position="22"/>
    </location>
</feature>
<feature type="transmembrane region" description="Helical" evidence="1">
    <location>
        <begin position="183"/>
        <end position="200"/>
    </location>
</feature>
<sequence length="211" mass="23254">MHLNSLILSLVLTWASCKSAHAMPTSKVVVELSACGMTQESSSTLLSEQCQTVCQAVLDAQKHCKRDASCTCSAVLPDILQSCIQCSVDQVSQDRLPELLSLIPPRLRAYADICNQPLPEQQLAIFQNATAYTEAREASSSTPEPALTKREVDNSRCLFGLPEVVEMHYQWTQLAQSTGLQGLQPWPVFFFVFVAALCYAESRRSKRAGKV</sequence>
<evidence type="ECO:0000256" key="2">
    <source>
        <dbReference type="SAM" id="SignalP"/>
    </source>
</evidence>
<reference evidence="3" key="1">
    <citation type="journal article" date="2020" name="Nat. Commun.">
        <title>Large-scale genome sequencing of mycorrhizal fungi provides insights into the early evolution of symbiotic traits.</title>
        <authorList>
            <person name="Miyauchi S."/>
            <person name="Kiss E."/>
            <person name="Kuo A."/>
            <person name="Drula E."/>
            <person name="Kohler A."/>
            <person name="Sanchez-Garcia M."/>
            <person name="Morin E."/>
            <person name="Andreopoulos B."/>
            <person name="Barry K.W."/>
            <person name="Bonito G."/>
            <person name="Buee M."/>
            <person name="Carver A."/>
            <person name="Chen C."/>
            <person name="Cichocki N."/>
            <person name="Clum A."/>
            <person name="Culley D."/>
            <person name="Crous P.W."/>
            <person name="Fauchery L."/>
            <person name="Girlanda M."/>
            <person name="Hayes R.D."/>
            <person name="Keri Z."/>
            <person name="LaButti K."/>
            <person name="Lipzen A."/>
            <person name="Lombard V."/>
            <person name="Magnuson J."/>
            <person name="Maillard F."/>
            <person name="Murat C."/>
            <person name="Nolan M."/>
            <person name="Ohm R.A."/>
            <person name="Pangilinan J."/>
            <person name="Pereira M.F."/>
            <person name="Perotto S."/>
            <person name="Peter M."/>
            <person name="Pfister S."/>
            <person name="Riley R."/>
            <person name="Sitrit Y."/>
            <person name="Stielow J.B."/>
            <person name="Szollosi G."/>
            <person name="Zifcakova L."/>
            <person name="Stursova M."/>
            <person name="Spatafora J.W."/>
            <person name="Tedersoo L."/>
            <person name="Vaario L.M."/>
            <person name="Yamada A."/>
            <person name="Yan M."/>
            <person name="Wang P."/>
            <person name="Xu J."/>
            <person name="Bruns T."/>
            <person name="Baldrian P."/>
            <person name="Vilgalys R."/>
            <person name="Dunand C."/>
            <person name="Henrissat B."/>
            <person name="Grigoriev I.V."/>
            <person name="Hibbett D."/>
            <person name="Nagy L.G."/>
            <person name="Martin F.M."/>
        </authorList>
    </citation>
    <scope>NUCLEOTIDE SEQUENCE</scope>
    <source>
        <strain evidence="3">UH-Tt-Lm1</strain>
    </source>
</reference>